<keyword evidence="2" id="KW-1185">Reference proteome</keyword>
<proteinExistence type="predicted"/>
<dbReference type="AlphaFoldDB" id="A0AAE9YRX0"/>
<name>A0AAE9YRX0_9GAMM</name>
<evidence type="ECO:0000313" key="1">
    <source>
        <dbReference type="EMBL" id="WDD99168.1"/>
    </source>
</evidence>
<dbReference type="KEGG" id="tact:SG35_000315"/>
<organism evidence="1 2">
    <name type="scientific">Thalassomonas actiniarum</name>
    <dbReference type="NCBI Taxonomy" id="485447"/>
    <lineage>
        <taxon>Bacteria</taxon>
        <taxon>Pseudomonadati</taxon>
        <taxon>Pseudomonadota</taxon>
        <taxon>Gammaproteobacteria</taxon>
        <taxon>Alteromonadales</taxon>
        <taxon>Colwelliaceae</taxon>
        <taxon>Thalassomonas</taxon>
    </lineage>
</organism>
<dbReference type="InterPro" id="IPR053855">
    <property type="entry name" value="DUF6931"/>
</dbReference>
<evidence type="ECO:0000313" key="2">
    <source>
        <dbReference type="Proteomes" id="UP000032568"/>
    </source>
</evidence>
<protein>
    <recommendedName>
        <fullName evidence="3">Twin-arginine translocation pathway signal</fullName>
    </recommendedName>
</protein>
<evidence type="ECO:0008006" key="3">
    <source>
        <dbReference type="Google" id="ProtNLM"/>
    </source>
</evidence>
<gene>
    <name evidence="1" type="ORF">SG35_000315</name>
</gene>
<dbReference type="Proteomes" id="UP000032568">
    <property type="component" value="Chromosome"/>
</dbReference>
<dbReference type="Pfam" id="PF22011">
    <property type="entry name" value="DUF6931"/>
    <property type="match status" value="1"/>
</dbReference>
<accession>A0AAE9YRX0</accession>
<dbReference type="RefSeq" id="WP_044835224.1">
    <property type="nucleotide sequence ID" value="NZ_CP059735.1"/>
</dbReference>
<reference evidence="1 2" key="2">
    <citation type="journal article" date="2022" name="Mar. Drugs">
        <title>Bioassay-Guided Fractionation Leads to the Detection of Cholic Acid Generated by the Rare Thalassomonas sp.</title>
        <authorList>
            <person name="Pheiffer F."/>
            <person name="Schneider Y.K."/>
            <person name="Hansen E.H."/>
            <person name="Andersen J.H."/>
            <person name="Isaksson J."/>
            <person name="Busche T."/>
            <person name="R C."/>
            <person name="Kalinowski J."/>
            <person name="Zyl L.V."/>
            <person name="Trindade M."/>
        </authorList>
    </citation>
    <scope>NUCLEOTIDE SEQUENCE [LARGE SCALE GENOMIC DNA]</scope>
    <source>
        <strain evidence="1 2">A5K-106</strain>
    </source>
</reference>
<sequence>MLKKIPNKNIASIISRYQLSDEAAALLTPELTPEAAIVQLQEQKLYNDVVQFIAHALPVMEAIGWASEAMDLRQADWSEQEVMAINAARNWLSQPNETLRIRASQLADRVGLEYAPGWVAKAVFWSGTGSIVEPDLPAVMPPPFLYGHAAAAAITIAAAVPQWDHYQKFYQQVIELGIAIANGKGINTQAMAIAADSATDNQAEGN</sequence>
<reference evidence="1 2" key="1">
    <citation type="journal article" date="2015" name="Genome Announc.">
        <title>Draft Genome Sequences of Marine Isolates of Thalassomonas viridans and Thalassomonas actiniarum.</title>
        <authorList>
            <person name="Olonade I."/>
            <person name="van Zyl L.J."/>
            <person name="Trindade M."/>
        </authorList>
    </citation>
    <scope>NUCLEOTIDE SEQUENCE [LARGE SCALE GENOMIC DNA]</scope>
    <source>
        <strain evidence="1 2">A5K-106</strain>
    </source>
</reference>
<dbReference type="EMBL" id="CP059735">
    <property type="protein sequence ID" value="WDD99168.1"/>
    <property type="molecule type" value="Genomic_DNA"/>
</dbReference>